<dbReference type="EMBL" id="JBHSMJ010000025">
    <property type="protein sequence ID" value="MFC5450349.1"/>
    <property type="molecule type" value="Genomic_DNA"/>
</dbReference>
<evidence type="ECO:0000256" key="1">
    <source>
        <dbReference type="SAM" id="SignalP"/>
    </source>
</evidence>
<keyword evidence="1" id="KW-0732">Signal</keyword>
<proteinExistence type="predicted"/>
<feature type="signal peptide" evidence="1">
    <location>
        <begin position="1"/>
        <end position="22"/>
    </location>
</feature>
<evidence type="ECO:0008006" key="4">
    <source>
        <dbReference type="Google" id="ProtNLM"/>
    </source>
</evidence>
<organism evidence="2 3">
    <name type="scientific">Paenibacillus aestuarii</name>
    <dbReference type="NCBI Taxonomy" id="516965"/>
    <lineage>
        <taxon>Bacteria</taxon>
        <taxon>Bacillati</taxon>
        <taxon>Bacillota</taxon>
        <taxon>Bacilli</taxon>
        <taxon>Bacillales</taxon>
        <taxon>Paenibacillaceae</taxon>
        <taxon>Paenibacillus</taxon>
    </lineage>
</organism>
<dbReference type="RefSeq" id="WP_270885638.1">
    <property type="nucleotide sequence ID" value="NZ_JAQFVF010000089.1"/>
</dbReference>
<reference evidence="3" key="1">
    <citation type="journal article" date="2019" name="Int. J. Syst. Evol. Microbiol.">
        <title>The Global Catalogue of Microorganisms (GCM) 10K type strain sequencing project: providing services to taxonomists for standard genome sequencing and annotation.</title>
        <authorList>
            <consortium name="The Broad Institute Genomics Platform"/>
            <consortium name="The Broad Institute Genome Sequencing Center for Infectious Disease"/>
            <person name="Wu L."/>
            <person name="Ma J."/>
        </authorList>
    </citation>
    <scope>NUCLEOTIDE SEQUENCE [LARGE SCALE GENOMIC DNA]</scope>
    <source>
        <strain evidence="3">KACC 11904</strain>
    </source>
</reference>
<sequence length="256" mass="28955">MSTTRICKQAGLLLVLSFVFMGCSPNGVTVQALNPANQAAVQEYEVVSEDYENGAIHIRYPQLRQLNAPPERQQMINALLRAEALKGQLYDKDTTQPYTLDIDFTVTLRSSKLLSVQYRGSGYVEGAAHPNPLFYTTNVDLVRGNRLRLEDLVPIDRRLVHKFKRGRFKALNPLMASLHEQLSKDELVRMFQRADDLDRMGTEDQSDTFSYLTKEALGISIGVGYAAGGHAEFEIRYADLTKTFNQIQNEKYGPFR</sequence>
<comment type="caution">
    <text evidence="2">The sequence shown here is derived from an EMBL/GenBank/DDBJ whole genome shotgun (WGS) entry which is preliminary data.</text>
</comment>
<accession>A0ABW0KAP8</accession>
<evidence type="ECO:0000313" key="2">
    <source>
        <dbReference type="EMBL" id="MFC5450349.1"/>
    </source>
</evidence>
<gene>
    <name evidence="2" type="ORF">ACFPOG_19030</name>
</gene>
<keyword evidence="3" id="KW-1185">Reference proteome</keyword>
<dbReference type="Proteomes" id="UP001596044">
    <property type="component" value="Unassembled WGS sequence"/>
</dbReference>
<name>A0ABW0KAP8_9BACL</name>
<dbReference type="PROSITE" id="PS51257">
    <property type="entry name" value="PROKAR_LIPOPROTEIN"/>
    <property type="match status" value="1"/>
</dbReference>
<dbReference type="Gene3D" id="3.30.565.40">
    <property type="entry name" value="Fervidobacterium nodosum Rt17-B1 like"/>
    <property type="match status" value="1"/>
</dbReference>
<protein>
    <recommendedName>
        <fullName evidence="4">DUF4163 domain-containing protein</fullName>
    </recommendedName>
</protein>
<evidence type="ECO:0000313" key="3">
    <source>
        <dbReference type="Proteomes" id="UP001596044"/>
    </source>
</evidence>
<feature type="chain" id="PRO_5045692496" description="DUF4163 domain-containing protein" evidence="1">
    <location>
        <begin position="23"/>
        <end position="256"/>
    </location>
</feature>